<feature type="transmembrane region" description="Helical" evidence="2">
    <location>
        <begin position="158"/>
        <end position="175"/>
    </location>
</feature>
<feature type="transmembrane region" description="Helical" evidence="2">
    <location>
        <begin position="181"/>
        <end position="197"/>
    </location>
</feature>
<reference evidence="3" key="1">
    <citation type="submission" date="2023-07" db="EMBL/GenBank/DDBJ databases">
        <authorList>
            <person name="Kim M."/>
        </authorList>
    </citation>
    <scope>NUCLEOTIDE SEQUENCE</scope>
    <source>
        <strain evidence="3">BIUV-7</strain>
    </source>
</reference>
<keyword evidence="2" id="KW-0472">Membrane</keyword>
<feature type="transmembrane region" description="Helical" evidence="2">
    <location>
        <begin position="429"/>
        <end position="450"/>
    </location>
</feature>
<keyword evidence="2" id="KW-0812">Transmembrane</keyword>
<feature type="transmembrane region" description="Helical" evidence="2">
    <location>
        <begin position="84"/>
        <end position="104"/>
    </location>
</feature>
<evidence type="ECO:0000256" key="2">
    <source>
        <dbReference type="SAM" id="Phobius"/>
    </source>
</evidence>
<accession>A0ABT8YE76</accession>
<sequence length="495" mass="52099">MIDGIRATTVKARSTGAGAARAIAIAAALLCLATLAARWPGVAMYDSISQYEQATSGDFFDWHPPIMARTWALLIHIWPGTAPFLILQVALWWGGLGLLGAALARTGKAKAASAVLVVGALPLFVGWDTVVLKDAQLASCLVATMGLAAHFRFTGGAIPRWAVAAILVLLVYATLVRGNAVFATVPLALALFGWLGVRRWWMRGALTLGLILAVLVVGPSINHHLLGARASKVERALPLYDIAGIAHQAGLPTVAGATEQAWREGERKGCYTPYFWNPYGMPTQCESLGDSVAFDAVSGAPLMRAWITLVATHPIAWAEHRLRHFNSNIRFLVGRGQSDAAPPAGSEKNDDGLGAPPSGAGRALVTAASWMAATPLGWPFAWLALALALLGAIRDVRAPIAALGATLAFSALVMGASYALVSIASDLRYHLWSMLATALALVLLVAADALDRRKLRAGLVVVAILCLIGVAARIVLPTEPYPYPVEGKLSGSTIA</sequence>
<evidence type="ECO:0000256" key="1">
    <source>
        <dbReference type="SAM" id="MobiDB-lite"/>
    </source>
</evidence>
<gene>
    <name evidence="3" type="ORF">Q4F19_19920</name>
</gene>
<keyword evidence="2" id="KW-1133">Transmembrane helix</keyword>
<organism evidence="3 4">
    <name type="scientific">Sphingomonas natans</name>
    <dbReference type="NCBI Taxonomy" id="3063330"/>
    <lineage>
        <taxon>Bacteria</taxon>
        <taxon>Pseudomonadati</taxon>
        <taxon>Pseudomonadota</taxon>
        <taxon>Alphaproteobacteria</taxon>
        <taxon>Sphingomonadales</taxon>
        <taxon>Sphingomonadaceae</taxon>
        <taxon>Sphingomonas</taxon>
    </lineage>
</organism>
<feature type="transmembrane region" description="Helical" evidence="2">
    <location>
        <begin position="400"/>
        <end position="423"/>
    </location>
</feature>
<protein>
    <recommendedName>
        <fullName evidence="5">Glycosyltransferase RgtA/B/C/D-like domain-containing protein</fullName>
    </recommendedName>
</protein>
<evidence type="ECO:0000313" key="3">
    <source>
        <dbReference type="EMBL" id="MDO6416662.1"/>
    </source>
</evidence>
<evidence type="ECO:0000313" key="4">
    <source>
        <dbReference type="Proteomes" id="UP001169764"/>
    </source>
</evidence>
<feature type="transmembrane region" description="Helical" evidence="2">
    <location>
        <begin position="376"/>
        <end position="393"/>
    </location>
</feature>
<feature type="region of interest" description="Disordered" evidence="1">
    <location>
        <begin position="338"/>
        <end position="357"/>
    </location>
</feature>
<dbReference type="Proteomes" id="UP001169764">
    <property type="component" value="Unassembled WGS sequence"/>
</dbReference>
<name>A0ABT8YE76_9SPHN</name>
<feature type="transmembrane region" description="Helical" evidence="2">
    <location>
        <begin position="457"/>
        <end position="476"/>
    </location>
</feature>
<evidence type="ECO:0008006" key="5">
    <source>
        <dbReference type="Google" id="ProtNLM"/>
    </source>
</evidence>
<feature type="transmembrane region" description="Helical" evidence="2">
    <location>
        <begin position="111"/>
        <end position="129"/>
    </location>
</feature>
<proteinExistence type="predicted"/>
<dbReference type="RefSeq" id="WP_303546392.1">
    <property type="nucleotide sequence ID" value="NZ_JAUOTP010000011.1"/>
</dbReference>
<keyword evidence="4" id="KW-1185">Reference proteome</keyword>
<feature type="transmembrane region" description="Helical" evidence="2">
    <location>
        <begin position="20"/>
        <end position="39"/>
    </location>
</feature>
<dbReference type="EMBL" id="JAUOTP010000011">
    <property type="protein sequence ID" value="MDO6416662.1"/>
    <property type="molecule type" value="Genomic_DNA"/>
</dbReference>
<comment type="caution">
    <text evidence="3">The sequence shown here is derived from an EMBL/GenBank/DDBJ whole genome shotgun (WGS) entry which is preliminary data.</text>
</comment>